<proteinExistence type="predicted"/>
<evidence type="ECO:0000256" key="1">
    <source>
        <dbReference type="SAM" id="Phobius"/>
    </source>
</evidence>
<protein>
    <submittedName>
        <fullName evidence="2">Putative viral membrane-associated early morphogenesis protein</fullName>
    </submittedName>
</protein>
<keyword evidence="3" id="KW-1185">Reference proteome</keyword>
<name>A0A7R5WMF2_9POXV</name>
<feature type="transmembrane region" description="Helical" evidence="1">
    <location>
        <begin position="75"/>
        <end position="93"/>
    </location>
</feature>
<keyword evidence="1" id="KW-0472">Membrane</keyword>
<organism evidence="2 3">
    <name type="scientific">Diachasmimorpha longicaudata entomopoxvirus</name>
    <dbReference type="NCBI Taxonomy" id="109981"/>
    <lineage>
        <taxon>Viruses</taxon>
        <taxon>Varidnaviria</taxon>
        <taxon>Bamfordvirae</taxon>
        <taxon>Nucleocytoviricota</taxon>
        <taxon>Pokkesviricetes</taxon>
        <taxon>Chitovirales</taxon>
        <taxon>Poxviridae</taxon>
        <taxon>Entomopoxvirinae</taxon>
        <taxon>Epsilonentomopoxvirus</taxon>
        <taxon>Epsilonentomopoxvirus dlongicaudata</taxon>
        <taxon>Diachasmimorpha entomopoxvirus</taxon>
    </lineage>
</organism>
<keyword evidence="1" id="KW-0812">Transmembrane</keyword>
<sequence>MDCYTLFFNSLISQLFLASISNLLELIQIIFIGFFRHRVLDSDFFRRYIYLIKPLFASVIFLICGFLIYYFRTLILIPILVILLLVVLIFIIFKQRQTMYCETLQI</sequence>
<feature type="transmembrane region" description="Helical" evidence="1">
    <location>
        <begin position="48"/>
        <end position="69"/>
    </location>
</feature>
<reference evidence="2 3" key="1">
    <citation type="submission" date="2015-04" db="EMBL/GenBank/DDBJ databases">
        <title>Diachasmimorpha longicaudata entomopoxvirus genome.</title>
        <authorList>
            <person name="Coffman K.A."/>
            <person name="Burke G.R."/>
        </authorList>
    </citation>
    <scope>NUCLEOTIDE SEQUENCE [LARGE SCALE GENOMIC DNA]</scope>
</reference>
<gene>
    <name evidence="2" type="ORF">DLEV_063</name>
</gene>
<dbReference type="EMBL" id="KR095315">
    <property type="protein sequence ID" value="AKS26354.1"/>
    <property type="molecule type" value="Genomic_DNA"/>
</dbReference>
<keyword evidence="1" id="KW-1133">Transmembrane helix</keyword>
<dbReference type="Proteomes" id="UP000593702">
    <property type="component" value="Segment"/>
</dbReference>
<evidence type="ECO:0000313" key="2">
    <source>
        <dbReference type="EMBL" id="AKS26354.1"/>
    </source>
</evidence>
<evidence type="ECO:0000313" key="3">
    <source>
        <dbReference type="Proteomes" id="UP000593702"/>
    </source>
</evidence>
<accession>A0A7R5WMF2</accession>
<feature type="transmembrane region" description="Helical" evidence="1">
    <location>
        <begin position="12"/>
        <end position="36"/>
    </location>
</feature>